<reference evidence="1" key="2">
    <citation type="submission" date="2020-09" db="EMBL/GenBank/DDBJ databases">
        <authorList>
            <person name="Sun Q."/>
            <person name="Zhou Y."/>
        </authorList>
    </citation>
    <scope>NUCLEOTIDE SEQUENCE</scope>
    <source>
        <strain evidence="1">CGMCC 1.12360</strain>
    </source>
</reference>
<proteinExistence type="predicted"/>
<evidence type="ECO:0000313" key="1">
    <source>
        <dbReference type="EMBL" id="GGH69550.1"/>
    </source>
</evidence>
<evidence type="ECO:0008006" key="3">
    <source>
        <dbReference type="Google" id="ProtNLM"/>
    </source>
</evidence>
<sequence>MIQLSRLNGSTFTLNALLIEQVESFPDTTITLVNGKKIVVLNSEEEVVEAITSYYKRIGLQRIHKETGDECE</sequence>
<gene>
    <name evidence="1" type="primary">ylzI</name>
    <name evidence="1" type="ORF">GCM10010978_03650</name>
</gene>
<reference evidence="1" key="1">
    <citation type="journal article" date="2014" name="Int. J. Syst. Evol. Microbiol.">
        <title>Complete genome sequence of Corynebacterium casei LMG S-19264T (=DSM 44701T), isolated from a smear-ripened cheese.</title>
        <authorList>
            <consortium name="US DOE Joint Genome Institute (JGI-PGF)"/>
            <person name="Walter F."/>
            <person name="Albersmeier A."/>
            <person name="Kalinowski J."/>
            <person name="Ruckert C."/>
        </authorList>
    </citation>
    <scope>NUCLEOTIDE SEQUENCE</scope>
    <source>
        <strain evidence="1">CGMCC 1.12360</strain>
    </source>
</reference>
<keyword evidence="2" id="KW-1185">Reference proteome</keyword>
<dbReference type="PANTHER" id="PTHR39185:SF1">
    <property type="entry name" value="SWARMING MOTILITY PROTEIN SWRD"/>
    <property type="match status" value="1"/>
</dbReference>
<accession>A0A8J2ZPH5</accession>
<dbReference type="Proteomes" id="UP000602050">
    <property type="component" value="Unassembled WGS sequence"/>
</dbReference>
<name>A0A8J2ZPH5_9BACI</name>
<protein>
    <recommendedName>
        <fullName evidence="3">Flagellar protein FlbD</fullName>
    </recommendedName>
</protein>
<dbReference type="InterPro" id="IPR009384">
    <property type="entry name" value="SwrD-like"/>
</dbReference>
<dbReference type="RefSeq" id="WP_188390666.1">
    <property type="nucleotide sequence ID" value="NZ_BMEV01000004.1"/>
</dbReference>
<dbReference type="Pfam" id="PF06289">
    <property type="entry name" value="FlbD"/>
    <property type="match status" value="1"/>
</dbReference>
<organism evidence="1 2">
    <name type="scientific">Compostibacillus humi</name>
    <dbReference type="NCBI Taxonomy" id="1245525"/>
    <lineage>
        <taxon>Bacteria</taxon>
        <taxon>Bacillati</taxon>
        <taxon>Bacillota</taxon>
        <taxon>Bacilli</taxon>
        <taxon>Bacillales</taxon>
        <taxon>Bacillaceae</taxon>
        <taxon>Compostibacillus</taxon>
    </lineage>
</organism>
<comment type="caution">
    <text evidence="1">The sequence shown here is derived from an EMBL/GenBank/DDBJ whole genome shotgun (WGS) entry which is preliminary data.</text>
</comment>
<dbReference type="EMBL" id="BMEV01000004">
    <property type="protein sequence ID" value="GGH69550.1"/>
    <property type="molecule type" value="Genomic_DNA"/>
</dbReference>
<evidence type="ECO:0000313" key="2">
    <source>
        <dbReference type="Proteomes" id="UP000602050"/>
    </source>
</evidence>
<dbReference type="PANTHER" id="PTHR39185">
    <property type="entry name" value="SWARMING MOTILITY PROTEIN SWRD"/>
    <property type="match status" value="1"/>
</dbReference>
<dbReference type="AlphaFoldDB" id="A0A8J2ZPH5"/>